<evidence type="ECO:0000259" key="1">
    <source>
        <dbReference type="Pfam" id="PF14111"/>
    </source>
</evidence>
<feature type="domain" description="DUF4283" evidence="1">
    <location>
        <begin position="37"/>
        <end position="106"/>
    </location>
</feature>
<dbReference type="Proteomes" id="UP001428341">
    <property type="component" value="Unassembled WGS sequence"/>
</dbReference>
<accession>A0AAP0M7D8</accession>
<organism evidence="2 3">
    <name type="scientific">Citrus x changshan-huyou</name>
    <dbReference type="NCBI Taxonomy" id="2935761"/>
    <lineage>
        <taxon>Eukaryota</taxon>
        <taxon>Viridiplantae</taxon>
        <taxon>Streptophyta</taxon>
        <taxon>Embryophyta</taxon>
        <taxon>Tracheophyta</taxon>
        <taxon>Spermatophyta</taxon>
        <taxon>Magnoliopsida</taxon>
        <taxon>eudicotyledons</taxon>
        <taxon>Gunneridae</taxon>
        <taxon>Pentapetalae</taxon>
        <taxon>rosids</taxon>
        <taxon>malvids</taxon>
        <taxon>Sapindales</taxon>
        <taxon>Rutaceae</taxon>
        <taxon>Aurantioideae</taxon>
        <taxon>Citrus</taxon>
    </lineage>
</organism>
<gene>
    <name evidence="2" type="ORF">WN944_013844</name>
</gene>
<evidence type="ECO:0000313" key="2">
    <source>
        <dbReference type="EMBL" id="KAK9198658.1"/>
    </source>
</evidence>
<dbReference type="EMBL" id="JBCGBO010000005">
    <property type="protein sequence ID" value="KAK9198658.1"/>
    <property type="molecule type" value="Genomic_DNA"/>
</dbReference>
<dbReference type="PANTHER" id="PTHR31286:SF167">
    <property type="entry name" value="OS09G0268800 PROTEIN"/>
    <property type="match status" value="1"/>
</dbReference>
<dbReference type="PANTHER" id="PTHR31286">
    <property type="entry name" value="GLYCINE-RICH CELL WALL STRUCTURAL PROTEIN 1.8-LIKE"/>
    <property type="match status" value="1"/>
</dbReference>
<reference evidence="2 3" key="1">
    <citation type="submission" date="2024-05" db="EMBL/GenBank/DDBJ databases">
        <title>Haplotype-resolved chromosome-level genome assembly of Huyou (Citrus changshanensis).</title>
        <authorList>
            <person name="Miao C."/>
            <person name="Chen W."/>
            <person name="Wu Y."/>
            <person name="Wang L."/>
            <person name="Zhao S."/>
            <person name="Grierson D."/>
            <person name="Xu C."/>
            <person name="Chen K."/>
        </authorList>
    </citation>
    <scope>NUCLEOTIDE SEQUENCE [LARGE SCALE GENOMIC DNA]</scope>
    <source>
        <strain evidence="2">01-14</strain>
        <tissue evidence="2">Leaf</tissue>
    </source>
</reference>
<proteinExistence type="predicted"/>
<dbReference type="InterPro" id="IPR040256">
    <property type="entry name" value="At4g02000-like"/>
</dbReference>
<protein>
    <recommendedName>
        <fullName evidence="1">DUF4283 domain-containing protein</fullName>
    </recommendedName>
</protein>
<evidence type="ECO:0000313" key="3">
    <source>
        <dbReference type="Proteomes" id="UP001428341"/>
    </source>
</evidence>
<keyword evidence="3" id="KW-1185">Reference proteome</keyword>
<name>A0AAP0M7D8_9ROSI</name>
<dbReference type="Pfam" id="PF14111">
    <property type="entry name" value="DUF4283"/>
    <property type="match status" value="1"/>
</dbReference>
<sequence length="165" mass="18502">MEDLIKRCRAITISGEGEERVSFRSKMKAKGEKIVAECLIGKVLTNRNMNKKGLKIALQQAWQNIRAVKVENLGDNVFLFKFGAEMYKRRELTSGPCLFNNAFIVFTEPIGIGDISKQSFVHTSFWVQLQNVPIMCMDKEILMVIGGAIRKVEKVGTDASRGVMG</sequence>
<dbReference type="InterPro" id="IPR025558">
    <property type="entry name" value="DUF4283"/>
</dbReference>
<comment type="caution">
    <text evidence="2">The sequence shown here is derived from an EMBL/GenBank/DDBJ whole genome shotgun (WGS) entry which is preliminary data.</text>
</comment>
<dbReference type="AlphaFoldDB" id="A0AAP0M7D8"/>